<comment type="caution">
    <text evidence="3">The sequence shown here is derived from an EMBL/GenBank/DDBJ whole genome shotgun (WGS) entry which is preliminary data.</text>
</comment>
<dbReference type="Proteomes" id="UP000029665">
    <property type="component" value="Unassembled WGS sequence"/>
</dbReference>
<evidence type="ECO:0000313" key="3">
    <source>
        <dbReference type="EMBL" id="CDO69425.1"/>
    </source>
</evidence>
<keyword evidence="4" id="KW-1185">Reference proteome</keyword>
<evidence type="ECO:0000256" key="1">
    <source>
        <dbReference type="SAM" id="MobiDB-lite"/>
    </source>
</evidence>
<sequence length="198" mass="22600">MGFFTYTLLAFVLFVFLRQLPSHKLHVLVRNLQEAQTFFASQVEQGIFTGQYAEDYRKRLNELQAQTDALRKIMQRVWPFSPHDFYYMFQGVTKQCYKLTDDVESLRNDMGRTSSYERMRSSYKPMPYLAQPAQLDGYATDTSMSTMSSAAPSAATSPTRSPVSSPSSPPPFSVANSSILPTHYDRRFTTPVKTTHAF</sequence>
<feature type="chain" id="PRO_5001590780" evidence="2">
    <location>
        <begin position="23"/>
        <end position="198"/>
    </location>
</feature>
<keyword evidence="2" id="KW-0732">Signal</keyword>
<dbReference type="AlphaFoldDB" id="A0A060S514"/>
<dbReference type="EMBL" id="CCBP010000043">
    <property type="protein sequence ID" value="CDO69425.1"/>
    <property type="molecule type" value="Genomic_DNA"/>
</dbReference>
<dbReference type="OrthoDB" id="2742516at2759"/>
<name>A0A060S514_PYCCI</name>
<organism evidence="3 4">
    <name type="scientific">Pycnoporus cinnabarinus</name>
    <name type="common">Cinnabar-red polypore</name>
    <name type="synonym">Trametes cinnabarina</name>
    <dbReference type="NCBI Taxonomy" id="5643"/>
    <lineage>
        <taxon>Eukaryota</taxon>
        <taxon>Fungi</taxon>
        <taxon>Dikarya</taxon>
        <taxon>Basidiomycota</taxon>
        <taxon>Agaricomycotina</taxon>
        <taxon>Agaricomycetes</taxon>
        <taxon>Polyporales</taxon>
        <taxon>Polyporaceae</taxon>
        <taxon>Trametes</taxon>
    </lineage>
</organism>
<feature type="compositionally biased region" description="Low complexity" evidence="1">
    <location>
        <begin position="140"/>
        <end position="166"/>
    </location>
</feature>
<reference evidence="3" key="1">
    <citation type="submission" date="2014-01" db="EMBL/GenBank/DDBJ databases">
        <title>The genome of the white-rot fungus Pycnoporus cinnabarinus: a basidiomycete model with a versatile arsenal for lignocellulosic biomass breakdown.</title>
        <authorList>
            <person name="Levasseur A."/>
            <person name="Lomascolo A."/>
            <person name="Ruiz-Duenas F.J."/>
            <person name="Uzan E."/>
            <person name="Piumi F."/>
            <person name="Kues U."/>
            <person name="Ram A.F.J."/>
            <person name="Murat C."/>
            <person name="Haon M."/>
            <person name="Benoit I."/>
            <person name="Arfi Y."/>
            <person name="Chevret D."/>
            <person name="Drula E."/>
            <person name="Kwon M.J."/>
            <person name="Gouret P."/>
            <person name="Lesage-Meessen L."/>
            <person name="Lombard V."/>
            <person name="Mariette J."/>
            <person name="Noirot C."/>
            <person name="Park J."/>
            <person name="Patyshakuliyeva A."/>
            <person name="Wieneger R.A.B."/>
            <person name="Wosten H.A.B."/>
            <person name="Martin F."/>
            <person name="Coutinho P.M."/>
            <person name="de Vries R."/>
            <person name="Martinez A.T."/>
            <person name="Klopp C."/>
            <person name="Pontarotti P."/>
            <person name="Henrissat B."/>
            <person name="Record E."/>
        </authorList>
    </citation>
    <scope>NUCLEOTIDE SEQUENCE [LARGE SCALE GENOMIC DNA]</scope>
    <source>
        <strain evidence="3">BRFM137</strain>
    </source>
</reference>
<gene>
    <name evidence="3" type="ORF">BN946_scf184791.g20</name>
</gene>
<dbReference type="HOGENOM" id="CLU_1378761_0_0_1"/>
<dbReference type="OMA" id="TKQCYKL"/>
<proteinExistence type="predicted"/>
<feature type="signal peptide" evidence="2">
    <location>
        <begin position="1"/>
        <end position="22"/>
    </location>
</feature>
<evidence type="ECO:0000313" key="4">
    <source>
        <dbReference type="Proteomes" id="UP000029665"/>
    </source>
</evidence>
<feature type="region of interest" description="Disordered" evidence="1">
    <location>
        <begin position="140"/>
        <end position="177"/>
    </location>
</feature>
<evidence type="ECO:0000256" key="2">
    <source>
        <dbReference type="SAM" id="SignalP"/>
    </source>
</evidence>
<protein>
    <submittedName>
        <fullName evidence="3">Uncharacterized protein</fullName>
    </submittedName>
</protein>
<accession>A0A060S514</accession>